<dbReference type="EMBL" id="AATQ01000001">
    <property type="protein sequence ID" value="EAU48769.1"/>
    <property type="molecule type" value="Genomic_DNA"/>
</dbReference>
<dbReference type="Proteomes" id="UP000006230">
    <property type="component" value="Unassembled WGS sequence"/>
</dbReference>
<protein>
    <submittedName>
        <fullName evidence="2">Uncharacterized protein</fullName>
    </submittedName>
</protein>
<feature type="compositionally biased region" description="Basic residues" evidence="1">
    <location>
        <begin position="24"/>
        <end position="33"/>
    </location>
</feature>
<evidence type="ECO:0000313" key="3">
    <source>
        <dbReference type="Proteomes" id="UP000006230"/>
    </source>
</evidence>
<comment type="caution">
    <text evidence="2">The sequence shown here is derived from an EMBL/GenBank/DDBJ whole genome shotgun (WGS) entry which is preliminary data.</text>
</comment>
<accession>Q0FVY3</accession>
<dbReference type="AlphaFoldDB" id="Q0FVY3"/>
<organism evidence="2 3">
    <name type="scientific">Salipiger bermudensis (strain DSM 26914 / JCM 13377 / KCTC 12554 / HTCC2601)</name>
    <name type="common">Pelagibaca bermudensis</name>
    <dbReference type="NCBI Taxonomy" id="314265"/>
    <lineage>
        <taxon>Bacteria</taxon>
        <taxon>Pseudomonadati</taxon>
        <taxon>Pseudomonadota</taxon>
        <taxon>Alphaproteobacteria</taxon>
        <taxon>Rhodobacterales</taxon>
        <taxon>Roseobacteraceae</taxon>
        <taxon>Salipiger</taxon>
    </lineage>
</organism>
<keyword evidence="3" id="KW-1185">Reference proteome</keyword>
<dbReference type="HOGENOM" id="CLU_3082936_0_0_5"/>
<feature type="region of interest" description="Disordered" evidence="1">
    <location>
        <begin position="1"/>
        <end position="40"/>
    </location>
</feature>
<evidence type="ECO:0000256" key="1">
    <source>
        <dbReference type="SAM" id="MobiDB-lite"/>
    </source>
</evidence>
<proteinExistence type="predicted"/>
<evidence type="ECO:0000313" key="2">
    <source>
        <dbReference type="EMBL" id="EAU48769.1"/>
    </source>
</evidence>
<reference evidence="2 3" key="1">
    <citation type="journal article" date="2010" name="J. Bacteriol.">
        <title>Genome sequences of Pelagibaca bermudensis HTCC2601T and Maritimibacter alkaliphilus HTCC2654T, the type strains of two marine Roseobacter genera.</title>
        <authorList>
            <person name="Thrash J.C."/>
            <person name="Cho J.C."/>
            <person name="Ferriera S."/>
            <person name="Johnson J."/>
            <person name="Vergin K.L."/>
            <person name="Giovannoni S.J."/>
        </authorList>
    </citation>
    <scope>NUCLEOTIDE SEQUENCE [LARGE SCALE GENOMIC DNA]</scope>
    <source>
        <strain evidence="3">DSM 26914 / JCM 13377 / KCTC 12554 / HTCC2601</strain>
    </source>
</reference>
<name>Q0FVY3_SALBH</name>
<gene>
    <name evidence="2" type="ORF">R2601_04313</name>
</gene>
<sequence>MRPGRSGPTCARVRRLSAADSRRSPRSPARRRCTSWQGRSDRRCAQARREAW</sequence>